<reference evidence="9 10" key="1">
    <citation type="submission" date="2013-08" db="EMBL/GenBank/DDBJ databases">
        <authorList>
            <person name="Huang J."/>
            <person name="Wang G."/>
        </authorList>
    </citation>
    <scope>NUCLEOTIDE SEQUENCE [LARGE SCALE GENOMIC DNA]</scope>
    <source>
        <strain evidence="9 10">JSM 072002</strain>
    </source>
</reference>
<organism evidence="9 10">
    <name type="scientific">Pontibacillus litoralis JSM 072002</name>
    <dbReference type="NCBI Taxonomy" id="1385512"/>
    <lineage>
        <taxon>Bacteria</taxon>
        <taxon>Bacillati</taxon>
        <taxon>Bacillota</taxon>
        <taxon>Bacilli</taxon>
        <taxon>Bacillales</taxon>
        <taxon>Bacillaceae</taxon>
        <taxon>Pontibacillus</taxon>
    </lineage>
</organism>
<feature type="transmembrane region" description="Helical" evidence="7">
    <location>
        <begin position="30"/>
        <end position="50"/>
    </location>
</feature>
<evidence type="ECO:0000256" key="4">
    <source>
        <dbReference type="ARBA" id="ARBA00022692"/>
    </source>
</evidence>
<dbReference type="Pfam" id="PF03458">
    <property type="entry name" value="Gly_transporter"/>
    <property type="match status" value="2"/>
</dbReference>
<keyword evidence="5 7" id="KW-1133">Transmembrane helix</keyword>
<dbReference type="InterPro" id="IPR005115">
    <property type="entry name" value="Gly_transporter"/>
</dbReference>
<feature type="transmembrane region" description="Helical" evidence="7">
    <location>
        <begin position="6"/>
        <end position="23"/>
    </location>
</feature>
<feature type="domain" description="Glycine transporter" evidence="8">
    <location>
        <begin position="92"/>
        <end position="160"/>
    </location>
</feature>
<feature type="domain" description="Glycine transporter" evidence="8">
    <location>
        <begin position="5"/>
        <end position="78"/>
    </location>
</feature>
<dbReference type="PANTHER" id="PTHR30506">
    <property type="entry name" value="INNER MEMBRANE PROTEIN"/>
    <property type="match status" value="1"/>
</dbReference>
<keyword evidence="4 7" id="KW-0812">Transmembrane</keyword>
<dbReference type="AlphaFoldDB" id="A0A0A5FYX4"/>
<keyword evidence="6 7" id="KW-0472">Membrane</keyword>
<dbReference type="Proteomes" id="UP000030401">
    <property type="component" value="Unassembled WGS sequence"/>
</dbReference>
<evidence type="ECO:0000256" key="7">
    <source>
        <dbReference type="SAM" id="Phobius"/>
    </source>
</evidence>
<accession>A0A0A5FYX4</accession>
<feature type="transmembrane region" description="Helical" evidence="7">
    <location>
        <begin position="62"/>
        <end position="79"/>
    </location>
</feature>
<dbReference type="PANTHER" id="PTHR30506:SF3">
    <property type="entry name" value="UPF0126 INNER MEMBRANE PROTEIN YADS-RELATED"/>
    <property type="match status" value="1"/>
</dbReference>
<evidence type="ECO:0000256" key="5">
    <source>
        <dbReference type="ARBA" id="ARBA00022989"/>
    </source>
</evidence>
<comment type="subcellular location">
    <subcellularLocation>
        <location evidence="1">Cell membrane</location>
        <topology evidence="1">Multi-pass membrane protein</topology>
    </subcellularLocation>
</comment>
<evidence type="ECO:0000256" key="3">
    <source>
        <dbReference type="ARBA" id="ARBA00022475"/>
    </source>
</evidence>
<keyword evidence="10" id="KW-1185">Reference proteome</keyword>
<dbReference type="RefSeq" id="WP_036835879.1">
    <property type="nucleotide sequence ID" value="NZ_AVPG01000028.1"/>
</dbReference>
<sequence>MAWDVLNFIAVASFAFSGAVVAISERYDIFGVFILGIATAFAGGIMRNVILQEDVTQVWEQGVFLYVAIAIIVIAYIMPKSWVLFWNKWNVYLDAFGLSAFAIQGALFAIVHELSFGAILFSAVITGVGGGMVRDLLAQKRPMVLHAEIYAVWALLAGVALGIGVIDYTSSWQLYTLFLTIMVFRLLSYHLNWHLRFRDIYRI</sequence>
<protein>
    <submittedName>
        <fullName evidence="9">Membrane protein</fullName>
    </submittedName>
</protein>
<dbReference type="EMBL" id="AVPG01000028">
    <property type="protein sequence ID" value="KGX84989.1"/>
    <property type="molecule type" value="Genomic_DNA"/>
</dbReference>
<feature type="transmembrane region" description="Helical" evidence="7">
    <location>
        <begin position="172"/>
        <end position="193"/>
    </location>
</feature>
<keyword evidence="3" id="KW-1003">Cell membrane</keyword>
<comment type="similarity">
    <text evidence="2">Belongs to the UPF0126 family.</text>
</comment>
<evidence type="ECO:0000256" key="2">
    <source>
        <dbReference type="ARBA" id="ARBA00008193"/>
    </source>
</evidence>
<evidence type="ECO:0000313" key="10">
    <source>
        <dbReference type="Proteomes" id="UP000030401"/>
    </source>
</evidence>
<evidence type="ECO:0000256" key="6">
    <source>
        <dbReference type="ARBA" id="ARBA00023136"/>
    </source>
</evidence>
<evidence type="ECO:0000256" key="1">
    <source>
        <dbReference type="ARBA" id="ARBA00004651"/>
    </source>
</evidence>
<dbReference type="eggNOG" id="COG2860">
    <property type="taxonomic scope" value="Bacteria"/>
</dbReference>
<dbReference type="GO" id="GO:0005886">
    <property type="term" value="C:plasma membrane"/>
    <property type="evidence" value="ECO:0007669"/>
    <property type="project" value="UniProtKB-SubCell"/>
</dbReference>
<name>A0A0A5FYX4_9BACI</name>
<proteinExistence type="inferred from homology"/>
<dbReference type="STRING" id="1385512.N784_11480"/>
<comment type="caution">
    <text evidence="9">The sequence shown here is derived from an EMBL/GenBank/DDBJ whole genome shotgun (WGS) entry which is preliminary data.</text>
</comment>
<feature type="transmembrane region" description="Helical" evidence="7">
    <location>
        <begin position="149"/>
        <end position="166"/>
    </location>
</feature>
<dbReference type="OrthoDB" id="9791874at2"/>
<evidence type="ECO:0000259" key="8">
    <source>
        <dbReference type="Pfam" id="PF03458"/>
    </source>
</evidence>
<evidence type="ECO:0000313" key="9">
    <source>
        <dbReference type="EMBL" id="KGX84989.1"/>
    </source>
</evidence>
<gene>
    <name evidence="9" type="ORF">N784_11480</name>
</gene>